<dbReference type="InterPro" id="IPR004390">
    <property type="entry name" value="SR_rcpt_FtsY"/>
</dbReference>
<dbReference type="InterPro" id="IPR042101">
    <property type="entry name" value="SRP54_N_sf"/>
</dbReference>
<feature type="domain" description="SRP54-type proteins GTP-binding" evidence="10">
    <location>
        <begin position="313"/>
        <end position="326"/>
    </location>
</feature>
<evidence type="ECO:0000256" key="2">
    <source>
        <dbReference type="ARBA" id="ARBA00008531"/>
    </source>
</evidence>
<dbReference type="InterPro" id="IPR003593">
    <property type="entry name" value="AAA+_ATPase"/>
</dbReference>
<name>A0A3B0SXA4_9ZZZZ</name>
<accession>A0A3B0SXA4</accession>
<dbReference type="GO" id="GO:0005886">
    <property type="term" value="C:plasma membrane"/>
    <property type="evidence" value="ECO:0007669"/>
    <property type="project" value="UniProtKB-SubCell"/>
</dbReference>
<dbReference type="PROSITE" id="PS00300">
    <property type="entry name" value="SRP54"/>
    <property type="match status" value="1"/>
</dbReference>
<evidence type="ECO:0000256" key="4">
    <source>
        <dbReference type="ARBA" id="ARBA00022490"/>
    </source>
</evidence>
<protein>
    <submittedName>
        <fullName evidence="11">Signal recognition particle receptor FtsY</fullName>
    </submittedName>
</protein>
<dbReference type="PANTHER" id="PTHR43134:SF1">
    <property type="entry name" value="SIGNAL RECOGNITION PARTICLE RECEPTOR SUBUNIT ALPHA"/>
    <property type="match status" value="1"/>
</dbReference>
<dbReference type="FunFam" id="3.40.50.300:FF:000053">
    <property type="entry name" value="Signal recognition particle receptor FtsY"/>
    <property type="match status" value="1"/>
</dbReference>
<sequence>MDPIVIIVIAVVLLSFSALLYQRLAAKMKAEALARRPQVAEPGDSTTIRGLRERLSKTRSVLGRQLSDLIGRGTLDDSFWIDLEDSLVAADVGVSVATEAVKNVRSTTPETGEEARDGLVTHLTSLFAGRERGLNLGRKLSVVLVVGVNGSGKTTTIAKIAAQLGDQGKTVVLGAADTFRAAAADQLKTWADRLGIEIAMGEEGADPASVAFSAVRLGQSKGADVVIVDTAGRLQNKANLMNELAKVQRVIAREAGAVDEVLLVIDGTTGQNALTQAKAFNEVAGVTGIVVTKLDGTARGGVAIAVEQQLDTPIKYIGVGEQVADLVAFSPEDFVDALIGA</sequence>
<organism evidence="11">
    <name type="scientific">hydrothermal vent metagenome</name>
    <dbReference type="NCBI Taxonomy" id="652676"/>
    <lineage>
        <taxon>unclassified sequences</taxon>
        <taxon>metagenomes</taxon>
        <taxon>ecological metagenomes</taxon>
    </lineage>
</organism>
<evidence type="ECO:0000313" key="11">
    <source>
        <dbReference type="EMBL" id="VAW08603.1"/>
    </source>
</evidence>
<dbReference type="Pfam" id="PF02881">
    <property type="entry name" value="SRP54_N"/>
    <property type="match status" value="1"/>
</dbReference>
<dbReference type="SMART" id="SM00382">
    <property type="entry name" value="AAA"/>
    <property type="match status" value="1"/>
</dbReference>
<keyword evidence="5" id="KW-0547">Nucleotide-binding</keyword>
<proteinExistence type="inferred from homology"/>
<evidence type="ECO:0000256" key="5">
    <source>
        <dbReference type="ARBA" id="ARBA00022741"/>
    </source>
</evidence>
<dbReference type="SMART" id="SM00962">
    <property type="entry name" value="SRP54"/>
    <property type="match status" value="1"/>
</dbReference>
<keyword evidence="6" id="KW-0378">Hydrolase</keyword>
<evidence type="ECO:0000256" key="7">
    <source>
        <dbReference type="ARBA" id="ARBA00023134"/>
    </source>
</evidence>
<dbReference type="GO" id="GO:0005737">
    <property type="term" value="C:cytoplasm"/>
    <property type="evidence" value="ECO:0007669"/>
    <property type="project" value="UniProtKB-ARBA"/>
</dbReference>
<dbReference type="NCBIfam" id="TIGR00064">
    <property type="entry name" value="ftsY"/>
    <property type="match status" value="1"/>
</dbReference>
<evidence type="ECO:0000256" key="9">
    <source>
        <dbReference type="ARBA" id="ARBA00023170"/>
    </source>
</evidence>
<dbReference type="GO" id="GO:0005047">
    <property type="term" value="F:signal recognition particle binding"/>
    <property type="evidence" value="ECO:0007669"/>
    <property type="project" value="TreeGrafter"/>
</dbReference>
<keyword evidence="8" id="KW-0472">Membrane</keyword>
<dbReference type="InterPro" id="IPR036225">
    <property type="entry name" value="SRP/SRP_N"/>
</dbReference>
<dbReference type="Gene3D" id="1.20.120.140">
    <property type="entry name" value="Signal recognition particle SRP54, nucleotide-binding domain"/>
    <property type="match status" value="1"/>
</dbReference>
<gene>
    <name evidence="11" type="ORF">MNBD_ACTINO02-11</name>
</gene>
<reference evidence="11" key="1">
    <citation type="submission" date="2018-06" db="EMBL/GenBank/DDBJ databases">
        <authorList>
            <person name="Zhirakovskaya E."/>
        </authorList>
    </citation>
    <scope>NUCLEOTIDE SEQUENCE</scope>
</reference>
<evidence type="ECO:0000256" key="8">
    <source>
        <dbReference type="ARBA" id="ARBA00023136"/>
    </source>
</evidence>
<dbReference type="AlphaFoldDB" id="A0A3B0SXA4"/>
<keyword evidence="9 11" id="KW-0675">Receptor</keyword>
<evidence type="ECO:0000256" key="6">
    <source>
        <dbReference type="ARBA" id="ARBA00022801"/>
    </source>
</evidence>
<comment type="similarity">
    <text evidence="2">Belongs to the GTP-binding SRP family.</text>
</comment>
<dbReference type="HAMAP" id="MF_00920">
    <property type="entry name" value="FtsY"/>
    <property type="match status" value="1"/>
</dbReference>
<dbReference type="SMART" id="SM00963">
    <property type="entry name" value="SRP54_N"/>
    <property type="match status" value="1"/>
</dbReference>
<keyword evidence="4" id="KW-0963">Cytoplasm</keyword>
<comment type="subcellular location">
    <subcellularLocation>
        <location evidence="1">Cell membrane</location>
        <topology evidence="1">Peripheral membrane protein</topology>
        <orientation evidence="1">Cytoplasmic side</orientation>
    </subcellularLocation>
</comment>
<dbReference type="GO" id="GO:0006614">
    <property type="term" value="P:SRP-dependent cotranslational protein targeting to membrane"/>
    <property type="evidence" value="ECO:0007669"/>
    <property type="project" value="InterPro"/>
</dbReference>
<evidence type="ECO:0000256" key="1">
    <source>
        <dbReference type="ARBA" id="ARBA00004413"/>
    </source>
</evidence>
<dbReference type="InterPro" id="IPR013822">
    <property type="entry name" value="Signal_recog_particl_SRP54_hlx"/>
</dbReference>
<keyword evidence="7" id="KW-0342">GTP-binding</keyword>
<dbReference type="Pfam" id="PF00448">
    <property type="entry name" value="SRP54"/>
    <property type="match status" value="1"/>
</dbReference>
<evidence type="ECO:0000259" key="10">
    <source>
        <dbReference type="PROSITE" id="PS00300"/>
    </source>
</evidence>
<dbReference type="Gene3D" id="3.40.50.300">
    <property type="entry name" value="P-loop containing nucleotide triphosphate hydrolases"/>
    <property type="match status" value="1"/>
</dbReference>
<dbReference type="GO" id="GO:0005525">
    <property type="term" value="F:GTP binding"/>
    <property type="evidence" value="ECO:0007669"/>
    <property type="project" value="UniProtKB-KW"/>
</dbReference>
<dbReference type="GO" id="GO:0003924">
    <property type="term" value="F:GTPase activity"/>
    <property type="evidence" value="ECO:0007669"/>
    <property type="project" value="TreeGrafter"/>
</dbReference>
<evidence type="ECO:0000256" key="3">
    <source>
        <dbReference type="ARBA" id="ARBA00022475"/>
    </source>
</evidence>
<dbReference type="SUPFAM" id="SSF47364">
    <property type="entry name" value="Domain of the SRP/SRP receptor G-proteins"/>
    <property type="match status" value="1"/>
</dbReference>
<dbReference type="SUPFAM" id="SSF52540">
    <property type="entry name" value="P-loop containing nucleoside triphosphate hydrolases"/>
    <property type="match status" value="1"/>
</dbReference>
<dbReference type="EMBL" id="UOEK01000475">
    <property type="protein sequence ID" value="VAW08603.1"/>
    <property type="molecule type" value="Genomic_DNA"/>
</dbReference>
<dbReference type="InterPro" id="IPR000897">
    <property type="entry name" value="SRP54_GTPase_dom"/>
</dbReference>
<keyword evidence="3" id="KW-1003">Cell membrane</keyword>
<dbReference type="PANTHER" id="PTHR43134">
    <property type="entry name" value="SIGNAL RECOGNITION PARTICLE RECEPTOR SUBUNIT ALPHA"/>
    <property type="match status" value="1"/>
</dbReference>
<dbReference type="InterPro" id="IPR027417">
    <property type="entry name" value="P-loop_NTPase"/>
</dbReference>